<dbReference type="Proteomes" id="UP001054945">
    <property type="component" value="Unassembled WGS sequence"/>
</dbReference>
<dbReference type="AlphaFoldDB" id="A0AAV4MEL8"/>
<name>A0AAV4MEL8_CAEEX</name>
<gene>
    <name evidence="1" type="ORF">CEXT_297361</name>
</gene>
<accession>A0AAV4MEL8</accession>
<organism evidence="1 2">
    <name type="scientific">Caerostris extrusa</name>
    <name type="common">Bark spider</name>
    <name type="synonym">Caerostris bankana</name>
    <dbReference type="NCBI Taxonomy" id="172846"/>
    <lineage>
        <taxon>Eukaryota</taxon>
        <taxon>Metazoa</taxon>
        <taxon>Ecdysozoa</taxon>
        <taxon>Arthropoda</taxon>
        <taxon>Chelicerata</taxon>
        <taxon>Arachnida</taxon>
        <taxon>Araneae</taxon>
        <taxon>Araneomorphae</taxon>
        <taxon>Entelegynae</taxon>
        <taxon>Araneoidea</taxon>
        <taxon>Araneidae</taxon>
        <taxon>Caerostris</taxon>
    </lineage>
</organism>
<reference evidence="1 2" key="1">
    <citation type="submission" date="2021-06" db="EMBL/GenBank/DDBJ databases">
        <title>Caerostris extrusa draft genome.</title>
        <authorList>
            <person name="Kono N."/>
            <person name="Arakawa K."/>
        </authorList>
    </citation>
    <scope>NUCLEOTIDE SEQUENCE [LARGE SCALE GENOMIC DNA]</scope>
</reference>
<evidence type="ECO:0000313" key="1">
    <source>
        <dbReference type="EMBL" id="GIX70884.1"/>
    </source>
</evidence>
<comment type="caution">
    <text evidence="1">The sequence shown here is derived from an EMBL/GenBank/DDBJ whole genome shotgun (WGS) entry which is preliminary data.</text>
</comment>
<proteinExistence type="predicted"/>
<protein>
    <submittedName>
        <fullName evidence="1">Uncharacterized protein</fullName>
    </submittedName>
</protein>
<keyword evidence="2" id="KW-1185">Reference proteome</keyword>
<sequence>MRKIFRKRGFFFSTWVFRKAFEKEDCLPKCTLRGFGISGKRCPPKIERPFYFGGPFLRWLYFGRQWQHSPRFGRSLTCVEEGIISTEELVVLAVAEAPFSSSGCGVRPFLHVVRRENLTFDNWIVMMSNTWHFLKGSLIASFLRSDD</sequence>
<dbReference type="EMBL" id="BPLR01019701">
    <property type="protein sequence ID" value="GIX70884.1"/>
    <property type="molecule type" value="Genomic_DNA"/>
</dbReference>
<evidence type="ECO:0000313" key="2">
    <source>
        <dbReference type="Proteomes" id="UP001054945"/>
    </source>
</evidence>